<keyword evidence="6" id="KW-1185">Reference proteome</keyword>
<comment type="catalytic activity">
    <reaction evidence="4">
        <text>N-terminal L-lysyl-[protein] + L-leucyl-tRNA(Leu) = N-terminal L-leucyl-L-lysyl-[protein] + tRNA(Leu) + H(+)</text>
        <dbReference type="Rhea" id="RHEA:12340"/>
        <dbReference type="Rhea" id="RHEA-COMP:9613"/>
        <dbReference type="Rhea" id="RHEA-COMP:9622"/>
        <dbReference type="Rhea" id="RHEA-COMP:12670"/>
        <dbReference type="Rhea" id="RHEA-COMP:12671"/>
        <dbReference type="ChEBI" id="CHEBI:15378"/>
        <dbReference type="ChEBI" id="CHEBI:65249"/>
        <dbReference type="ChEBI" id="CHEBI:78442"/>
        <dbReference type="ChEBI" id="CHEBI:78494"/>
        <dbReference type="ChEBI" id="CHEBI:133043"/>
        <dbReference type="EC" id="2.3.2.6"/>
    </reaction>
</comment>
<evidence type="ECO:0000256" key="1">
    <source>
        <dbReference type="ARBA" id="ARBA00022490"/>
    </source>
</evidence>
<evidence type="ECO:0000313" key="5">
    <source>
        <dbReference type="EMBL" id="RZS56641.1"/>
    </source>
</evidence>
<dbReference type="InterPro" id="IPR042203">
    <property type="entry name" value="Leu/Phe-tRNA_Trfase_C"/>
</dbReference>
<proteinExistence type="inferred from homology"/>
<dbReference type="InterPro" id="IPR016181">
    <property type="entry name" value="Acyl_CoA_acyltransferase"/>
</dbReference>
<evidence type="ECO:0000313" key="6">
    <source>
        <dbReference type="Proteomes" id="UP000293433"/>
    </source>
</evidence>
<keyword evidence="2 4" id="KW-0808">Transferase</keyword>
<comment type="function">
    <text evidence="4">Functions in the N-end rule pathway of protein degradation where it conjugates Leu, Phe and, less efficiently, Met from aminoacyl-tRNAs to the N-termini of proteins containing an N-terminal arginine or lysine.</text>
</comment>
<evidence type="ECO:0000256" key="3">
    <source>
        <dbReference type="ARBA" id="ARBA00023315"/>
    </source>
</evidence>
<evidence type="ECO:0000256" key="2">
    <source>
        <dbReference type="ARBA" id="ARBA00022679"/>
    </source>
</evidence>
<dbReference type="PANTHER" id="PTHR30098">
    <property type="entry name" value="LEUCYL/PHENYLALANYL-TRNA--PROTEIN TRANSFERASE"/>
    <property type="match status" value="1"/>
</dbReference>
<gene>
    <name evidence="4" type="primary">aat</name>
    <name evidence="5" type="ORF">EV685_1190</name>
</gene>
<dbReference type="Pfam" id="PF03588">
    <property type="entry name" value="Leu_Phe_trans"/>
    <property type="match status" value="1"/>
</dbReference>
<dbReference type="EMBL" id="SGWV01000008">
    <property type="protein sequence ID" value="RZS56641.1"/>
    <property type="molecule type" value="Genomic_DNA"/>
</dbReference>
<dbReference type="HAMAP" id="MF_00688">
    <property type="entry name" value="Leu_Phe_trans"/>
    <property type="match status" value="1"/>
</dbReference>
<dbReference type="InterPro" id="IPR004616">
    <property type="entry name" value="Leu/Phe-tRNA_Trfase"/>
</dbReference>
<keyword evidence="3 4" id="KW-0012">Acyltransferase</keyword>
<dbReference type="PANTHER" id="PTHR30098:SF2">
    <property type="entry name" value="LEUCYL_PHENYLALANYL-TRNA--PROTEIN TRANSFERASE"/>
    <property type="match status" value="1"/>
</dbReference>
<dbReference type="RefSeq" id="WP_130481089.1">
    <property type="nucleotide sequence ID" value="NZ_SGWV01000008.1"/>
</dbReference>
<protein>
    <recommendedName>
        <fullName evidence="4">Leucyl/phenylalanyl-tRNA--protein transferase</fullName>
        <ecNumber evidence="4">2.3.2.6</ecNumber>
    </recommendedName>
    <alternativeName>
        <fullName evidence="4">L/F-transferase</fullName>
    </alternativeName>
    <alternativeName>
        <fullName evidence="4">Leucyltransferase</fullName>
    </alternativeName>
    <alternativeName>
        <fullName evidence="4">Phenyalanyltransferase</fullName>
    </alternativeName>
</protein>
<dbReference type="Gene3D" id="3.40.630.70">
    <property type="entry name" value="Leucyl/phenylalanyl-tRNA-protein transferase, C-terminal domain"/>
    <property type="match status" value="1"/>
</dbReference>
<sequence>MIPWLPEDEPVDAGPDALIWPFPPTAAALGPETDAPGLLCAGGRLSVARLMLAYRQGIFPWYSIGQPVLWWTTDPRMVLPVAEFRLHRSLRKTLQRFLATPGCEIRVDSAFEAVLRHCSGTPRAGQSGTWIVDEVRAAYLRLHRAGRAHAFETWIDGELVGGLYGVNIGRMFYGESMFAHRTDASKFALAALVAFCRAQGIAWIDCQQETAHLASMGARPVPRARFERHLVEVVDLPMPKTWSYDPANWSQLALRTDPPGSDPPTSEAA</sequence>
<dbReference type="GO" id="GO:0008914">
    <property type="term" value="F:leucyl-tRNA--protein transferase activity"/>
    <property type="evidence" value="ECO:0007669"/>
    <property type="project" value="UniProtKB-UniRule"/>
</dbReference>
<dbReference type="InterPro" id="IPR042221">
    <property type="entry name" value="Leu/Phe-tRNA_Trfase_N"/>
</dbReference>
<reference evidence="5 6" key="1">
    <citation type="submission" date="2019-02" db="EMBL/GenBank/DDBJ databases">
        <title>Genomic Encyclopedia of Type Strains, Phase IV (KMG-IV): sequencing the most valuable type-strain genomes for metagenomic binning, comparative biology and taxonomic classification.</title>
        <authorList>
            <person name="Goeker M."/>
        </authorList>
    </citation>
    <scope>NUCLEOTIDE SEQUENCE [LARGE SCALE GENOMIC DNA]</scope>
    <source>
        <strain evidence="5 6">DSM 10617</strain>
    </source>
</reference>
<accession>A0A4Q7LQM9</accession>
<evidence type="ECO:0000256" key="4">
    <source>
        <dbReference type="HAMAP-Rule" id="MF_00688"/>
    </source>
</evidence>
<comment type="catalytic activity">
    <reaction evidence="4">
        <text>N-terminal L-arginyl-[protein] + L-leucyl-tRNA(Leu) = N-terminal L-leucyl-L-arginyl-[protein] + tRNA(Leu) + H(+)</text>
        <dbReference type="Rhea" id="RHEA:50416"/>
        <dbReference type="Rhea" id="RHEA-COMP:9613"/>
        <dbReference type="Rhea" id="RHEA-COMP:9622"/>
        <dbReference type="Rhea" id="RHEA-COMP:12672"/>
        <dbReference type="Rhea" id="RHEA-COMP:12673"/>
        <dbReference type="ChEBI" id="CHEBI:15378"/>
        <dbReference type="ChEBI" id="CHEBI:64719"/>
        <dbReference type="ChEBI" id="CHEBI:78442"/>
        <dbReference type="ChEBI" id="CHEBI:78494"/>
        <dbReference type="ChEBI" id="CHEBI:133044"/>
        <dbReference type="EC" id="2.3.2.6"/>
    </reaction>
</comment>
<dbReference type="OrthoDB" id="9790282at2"/>
<organism evidence="5 6">
    <name type="scientific">Sphaerotilus mobilis</name>
    <dbReference type="NCBI Taxonomy" id="47994"/>
    <lineage>
        <taxon>Bacteria</taxon>
        <taxon>Pseudomonadati</taxon>
        <taxon>Pseudomonadota</taxon>
        <taxon>Betaproteobacteria</taxon>
        <taxon>Burkholderiales</taxon>
        <taxon>Sphaerotilaceae</taxon>
        <taxon>Sphaerotilus</taxon>
    </lineage>
</organism>
<dbReference type="Proteomes" id="UP000293433">
    <property type="component" value="Unassembled WGS sequence"/>
</dbReference>
<comment type="subcellular location">
    <subcellularLocation>
        <location evidence="4">Cytoplasm</location>
    </subcellularLocation>
</comment>
<dbReference type="NCBIfam" id="TIGR00667">
    <property type="entry name" value="aat"/>
    <property type="match status" value="1"/>
</dbReference>
<dbReference type="EC" id="2.3.2.6" evidence="4"/>
<dbReference type="AlphaFoldDB" id="A0A4Q7LQM9"/>
<keyword evidence="1 4" id="KW-0963">Cytoplasm</keyword>
<name>A0A4Q7LQM9_9BURK</name>
<dbReference type="GO" id="GO:0005737">
    <property type="term" value="C:cytoplasm"/>
    <property type="evidence" value="ECO:0007669"/>
    <property type="project" value="UniProtKB-SubCell"/>
</dbReference>
<dbReference type="GO" id="GO:0030163">
    <property type="term" value="P:protein catabolic process"/>
    <property type="evidence" value="ECO:0007669"/>
    <property type="project" value="UniProtKB-UniRule"/>
</dbReference>
<comment type="caution">
    <text evidence="5">The sequence shown here is derived from an EMBL/GenBank/DDBJ whole genome shotgun (WGS) entry which is preliminary data.</text>
</comment>
<dbReference type="SUPFAM" id="SSF55729">
    <property type="entry name" value="Acyl-CoA N-acyltransferases (Nat)"/>
    <property type="match status" value="1"/>
</dbReference>
<comment type="similarity">
    <text evidence="4">Belongs to the L/F-transferase family.</text>
</comment>
<comment type="catalytic activity">
    <reaction evidence="4">
        <text>L-phenylalanyl-tRNA(Phe) + an N-terminal L-alpha-aminoacyl-[protein] = an N-terminal L-phenylalanyl-L-alpha-aminoacyl-[protein] + tRNA(Phe)</text>
        <dbReference type="Rhea" id="RHEA:43632"/>
        <dbReference type="Rhea" id="RHEA-COMP:9668"/>
        <dbReference type="Rhea" id="RHEA-COMP:9699"/>
        <dbReference type="Rhea" id="RHEA-COMP:10636"/>
        <dbReference type="Rhea" id="RHEA-COMP:10637"/>
        <dbReference type="ChEBI" id="CHEBI:78442"/>
        <dbReference type="ChEBI" id="CHEBI:78531"/>
        <dbReference type="ChEBI" id="CHEBI:78597"/>
        <dbReference type="ChEBI" id="CHEBI:83561"/>
        <dbReference type="EC" id="2.3.2.6"/>
    </reaction>
</comment>
<dbReference type="Gene3D" id="3.30.70.3550">
    <property type="entry name" value="Leucyl/phenylalanyl-tRNA-protein transferase, N-terminal domain"/>
    <property type="match status" value="1"/>
</dbReference>